<dbReference type="PROSITE" id="PS00455">
    <property type="entry name" value="AMP_BINDING"/>
    <property type="match status" value="1"/>
</dbReference>
<feature type="domain" description="AMP-dependent synthetase/ligase" evidence="5">
    <location>
        <begin position="103"/>
        <end position="469"/>
    </location>
</feature>
<dbReference type="Pfam" id="PF00501">
    <property type="entry name" value="AMP-binding"/>
    <property type="match status" value="1"/>
</dbReference>
<dbReference type="NCBIfam" id="NF002937">
    <property type="entry name" value="PRK03584.1"/>
    <property type="match status" value="1"/>
</dbReference>
<sequence length="661" mass="73236">MSHHEARGKLLRKAPEGILESTNMGRFCQWLGHEKQLTLTTYSALWEWSVNHLEDFWQAIIEFYRLDLGPYQAILPQPQLPPKAWLPGARVSYPQHILQYRGAQTALVGVSQTRERIELSRDQLHDQVARCAEGLRQRGIQPGDVVAAYLPNMPEATIAFLATASIGAIWVSCAPEFGVKAVVDRLSQVQPRLLLAIGGYRYGDKSIDRREQVAQICQSVTSIEHLIDVPYHPAITLDRATPWPSLLNHWRELDCYRGNFDHPLYILFSSGTSGLPKAIVHGHGGILLEHVKALGLHNDVSEDDVFFWFSTTGWMVWNYSVSALLLGSRMVCFDGNPMAPDVDNLWALAEKEKLTYFGNSATFYMSCLNAGSTPARDYDLGTIQAIGSTGSPLPTAGFEWLADQFGAQVVIASVAGGTDICSAFLGASPMVDIRAGELAAPMLGCRVEALDAHGQPIVDEPGELVVTTPMPSMPVKFWNDPRNQRFHEAYFNQNPGMWTHGDWIIIYPDYASVITGRSDSTLNRGGVRLGTADFYDLIEAIPEVRDSLIIHLEDDDGGLGQLILFLVAQPGANPQELERTVTLRLRNELSPRHVPDNVVWLNAIPRTLTGKKIETPVKRILQGASIEQVANPDSLGNAQAIDEIVAWYTQHSRPSTIHNNN</sequence>
<dbReference type="InterPro" id="IPR020845">
    <property type="entry name" value="AMP-binding_CS"/>
</dbReference>
<dbReference type="PANTHER" id="PTHR42921">
    <property type="entry name" value="ACETOACETYL-COA SYNTHETASE"/>
    <property type="match status" value="1"/>
</dbReference>
<dbReference type="GO" id="GO:0030729">
    <property type="term" value="F:acetoacetate-CoA ligase activity"/>
    <property type="evidence" value="ECO:0007669"/>
    <property type="project" value="InterPro"/>
</dbReference>
<comment type="similarity">
    <text evidence="1">Belongs to the ATP-dependent AMP-binding enzyme family.</text>
</comment>
<dbReference type="InterPro" id="IPR042099">
    <property type="entry name" value="ANL_N_sf"/>
</dbReference>
<keyword evidence="3" id="KW-0547">Nucleotide-binding</keyword>
<organism evidence="6 7">
    <name type="scientific">Halioxenophilus aromaticivorans</name>
    <dbReference type="NCBI Taxonomy" id="1306992"/>
    <lineage>
        <taxon>Bacteria</taxon>
        <taxon>Pseudomonadati</taxon>
        <taxon>Pseudomonadota</taxon>
        <taxon>Gammaproteobacteria</taxon>
        <taxon>Alteromonadales</taxon>
        <taxon>Alteromonadaceae</taxon>
        <taxon>Halioxenophilus</taxon>
    </lineage>
</organism>
<dbReference type="InterPro" id="IPR000873">
    <property type="entry name" value="AMP-dep_synth/lig_dom"/>
</dbReference>
<evidence type="ECO:0000259" key="5">
    <source>
        <dbReference type="Pfam" id="PF00501"/>
    </source>
</evidence>
<dbReference type="AlphaFoldDB" id="A0AAV3TXE9"/>
<protein>
    <submittedName>
        <fullName evidence="6">Acetoacetate--CoA ligase</fullName>
    </submittedName>
</protein>
<dbReference type="SUPFAM" id="SSF56801">
    <property type="entry name" value="Acetyl-CoA synthetase-like"/>
    <property type="match status" value="1"/>
</dbReference>
<comment type="caution">
    <text evidence="6">The sequence shown here is derived from an EMBL/GenBank/DDBJ whole genome shotgun (WGS) entry which is preliminary data.</text>
</comment>
<dbReference type="Gene3D" id="3.30.300.30">
    <property type="match status" value="1"/>
</dbReference>
<name>A0AAV3TXE9_9ALTE</name>
<keyword evidence="7" id="KW-1185">Reference proteome</keyword>
<dbReference type="RefSeq" id="WP_345416450.1">
    <property type="nucleotide sequence ID" value="NZ_AP031496.1"/>
</dbReference>
<evidence type="ECO:0000256" key="4">
    <source>
        <dbReference type="ARBA" id="ARBA00022840"/>
    </source>
</evidence>
<proteinExistence type="inferred from homology"/>
<gene>
    <name evidence="6" type="ORF">GCM10025791_04660</name>
</gene>
<evidence type="ECO:0000313" key="7">
    <source>
        <dbReference type="Proteomes" id="UP001409585"/>
    </source>
</evidence>
<evidence type="ECO:0000256" key="3">
    <source>
        <dbReference type="ARBA" id="ARBA00022741"/>
    </source>
</evidence>
<dbReference type="GO" id="GO:0005524">
    <property type="term" value="F:ATP binding"/>
    <property type="evidence" value="ECO:0007669"/>
    <property type="project" value="UniProtKB-KW"/>
</dbReference>
<dbReference type="EMBL" id="BAABLX010000004">
    <property type="protein sequence ID" value="GAA4931557.1"/>
    <property type="molecule type" value="Genomic_DNA"/>
</dbReference>
<keyword evidence="4" id="KW-0067">ATP-binding</keyword>
<accession>A0AAV3TXE9</accession>
<dbReference type="Gene3D" id="3.40.50.12780">
    <property type="entry name" value="N-terminal domain of ligase-like"/>
    <property type="match status" value="1"/>
</dbReference>
<reference evidence="7" key="1">
    <citation type="journal article" date="2019" name="Int. J. Syst. Evol. Microbiol.">
        <title>The Global Catalogue of Microorganisms (GCM) 10K type strain sequencing project: providing services to taxonomists for standard genome sequencing and annotation.</title>
        <authorList>
            <consortium name="The Broad Institute Genomics Platform"/>
            <consortium name="The Broad Institute Genome Sequencing Center for Infectious Disease"/>
            <person name="Wu L."/>
            <person name="Ma J."/>
        </authorList>
    </citation>
    <scope>NUCLEOTIDE SEQUENCE [LARGE SCALE GENOMIC DNA]</scope>
    <source>
        <strain evidence="7">JCM 19134</strain>
    </source>
</reference>
<evidence type="ECO:0000256" key="2">
    <source>
        <dbReference type="ARBA" id="ARBA00022598"/>
    </source>
</evidence>
<dbReference type="PANTHER" id="PTHR42921:SF1">
    <property type="entry name" value="ACETOACETYL-COA SYNTHETASE"/>
    <property type="match status" value="1"/>
</dbReference>
<keyword evidence="2 6" id="KW-0436">Ligase</keyword>
<dbReference type="InterPro" id="IPR005914">
    <property type="entry name" value="Acac_CoA_synth"/>
</dbReference>
<dbReference type="InterPro" id="IPR045851">
    <property type="entry name" value="AMP-bd_C_sf"/>
</dbReference>
<evidence type="ECO:0000256" key="1">
    <source>
        <dbReference type="ARBA" id="ARBA00006432"/>
    </source>
</evidence>
<evidence type="ECO:0000313" key="6">
    <source>
        <dbReference type="EMBL" id="GAA4931557.1"/>
    </source>
</evidence>
<dbReference type="NCBIfam" id="TIGR01217">
    <property type="entry name" value="ac_ac_CoA_syn"/>
    <property type="match status" value="1"/>
</dbReference>
<dbReference type="GO" id="GO:0006629">
    <property type="term" value="P:lipid metabolic process"/>
    <property type="evidence" value="ECO:0007669"/>
    <property type="project" value="InterPro"/>
</dbReference>
<dbReference type="Proteomes" id="UP001409585">
    <property type="component" value="Unassembled WGS sequence"/>
</dbReference>